<dbReference type="AlphaFoldDB" id="A0A9E2KV01"/>
<gene>
    <name evidence="2" type="ORF">H9897_00135</name>
</gene>
<dbReference type="SUPFAM" id="SSF101473">
    <property type="entry name" value="DhaL-like"/>
    <property type="match status" value="1"/>
</dbReference>
<comment type="caution">
    <text evidence="2">The sequence shown here is derived from an EMBL/GenBank/DDBJ whole genome shotgun (WGS) entry which is preliminary data.</text>
</comment>
<dbReference type="InterPro" id="IPR048394">
    <property type="entry name" value="FakA-like_M"/>
</dbReference>
<dbReference type="SMART" id="SM01121">
    <property type="entry name" value="Dak1_2"/>
    <property type="match status" value="1"/>
</dbReference>
<dbReference type="Pfam" id="PF21645">
    <property type="entry name" value="FakA-like_M"/>
    <property type="match status" value="1"/>
</dbReference>
<evidence type="ECO:0000313" key="3">
    <source>
        <dbReference type="Proteomes" id="UP000824247"/>
    </source>
</evidence>
<dbReference type="InterPro" id="IPR033470">
    <property type="entry name" value="FakA-like_C"/>
</dbReference>
<dbReference type="PANTHER" id="PTHR33434">
    <property type="entry name" value="DEGV DOMAIN-CONTAINING PROTEIN DR_1986-RELATED"/>
    <property type="match status" value="1"/>
</dbReference>
<dbReference type="GO" id="GO:0006071">
    <property type="term" value="P:glycerol metabolic process"/>
    <property type="evidence" value="ECO:0007669"/>
    <property type="project" value="InterPro"/>
</dbReference>
<dbReference type="Pfam" id="PF13684">
    <property type="entry name" value="FakA-like_C"/>
    <property type="match status" value="1"/>
</dbReference>
<feature type="domain" description="DhaL" evidence="1">
    <location>
        <begin position="6"/>
        <end position="197"/>
    </location>
</feature>
<dbReference type="NCBIfam" id="TIGR03599">
    <property type="entry name" value="YloV"/>
    <property type="match status" value="1"/>
</dbReference>
<dbReference type="InterPro" id="IPR004007">
    <property type="entry name" value="DhaL_dom"/>
</dbReference>
<organism evidence="2 3">
    <name type="scientific">Candidatus Ureaplasma intestinipullorum</name>
    <dbReference type="NCBI Taxonomy" id="2838770"/>
    <lineage>
        <taxon>Bacteria</taxon>
        <taxon>Bacillati</taxon>
        <taxon>Mycoplasmatota</taxon>
        <taxon>Mycoplasmoidales</taxon>
        <taxon>Mycoplasmoidaceae</taxon>
        <taxon>Ureaplasma</taxon>
    </lineage>
</organism>
<dbReference type="PANTHER" id="PTHR33434:SF4">
    <property type="entry name" value="PHOSPHATASE PROTEIN"/>
    <property type="match status" value="1"/>
</dbReference>
<evidence type="ECO:0000259" key="1">
    <source>
        <dbReference type="PROSITE" id="PS51480"/>
    </source>
</evidence>
<dbReference type="EMBL" id="JAHLFM010000002">
    <property type="protein sequence ID" value="MBU3830559.1"/>
    <property type="molecule type" value="Genomic_DNA"/>
</dbReference>
<proteinExistence type="predicted"/>
<dbReference type="InterPro" id="IPR050270">
    <property type="entry name" value="DegV_domain_contain"/>
</dbReference>
<dbReference type="PROSITE" id="PS51480">
    <property type="entry name" value="DHAL"/>
    <property type="match status" value="1"/>
</dbReference>
<evidence type="ECO:0000313" key="2">
    <source>
        <dbReference type="EMBL" id="MBU3830559.1"/>
    </source>
</evidence>
<reference evidence="2" key="2">
    <citation type="submission" date="2021-04" db="EMBL/GenBank/DDBJ databases">
        <authorList>
            <person name="Gilroy R."/>
        </authorList>
    </citation>
    <scope>NUCLEOTIDE SEQUENCE</scope>
    <source>
        <strain evidence="2">A5-1222</strain>
    </source>
</reference>
<dbReference type="Pfam" id="PF02734">
    <property type="entry name" value="Dak2"/>
    <property type="match status" value="1"/>
</dbReference>
<dbReference type="InterPro" id="IPR019986">
    <property type="entry name" value="YloV-like"/>
</dbReference>
<dbReference type="SMART" id="SM01120">
    <property type="entry name" value="Dak2"/>
    <property type="match status" value="1"/>
</dbReference>
<dbReference type="GO" id="GO:0004371">
    <property type="term" value="F:glycerone kinase activity"/>
    <property type="evidence" value="ECO:0007669"/>
    <property type="project" value="InterPro"/>
</dbReference>
<accession>A0A9E2KV01</accession>
<sequence>MIINFEEMKKMLEFGAKNLEKEYSYINDLNVFPVPDGDTGSNLKTTVLGAMQHIKNTETLCFNDLATNFSYGLLMNARGNSGVIFSQIFRGFFSIIKPETKKLSINEIKEALIKAKEQAYNAVSKPVEGTILTVIRVISEQVNENEYSDLNALFDDICKIGNETVLKTTNMLPELKQVGVVDSGAYGLMSFFNGINKYLHGEEILEPVYTDSKKIDFDSLKDIGPNEEEGFGYCSEIVLKLNAIINPNEKNAGKENFNFTNFKKQLSKIGNSMVCIHDNDLVKVHIHTFKPDLLLKIGQKYGEFEKIKIENMTNQFLEKHKKQFKDENAIIVTCPTEEISEILKNDYQADMTIITEGNPPSVKTFFNSINNLGIKNVFLIIDDSNYKLAAQEAVNLIQYNANIEIITTKNIFDSLIATTNFDKSANFDMNSKYINKSIKKSLSAMISTASKDVKYSHITVKSKNKIGIINKKIISANNKTIVVLKNTLDTLMKNQKNIDICYLICGLNYSQTDVEQFEKYALEKYGLYCEIKYGGQKVYDYYLGVQ</sequence>
<dbReference type="Proteomes" id="UP000824247">
    <property type="component" value="Unassembled WGS sequence"/>
</dbReference>
<reference evidence="2" key="1">
    <citation type="journal article" date="2021" name="PeerJ">
        <title>Extensive microbial diversity within the chicken gut microbiome revealed by metagenomics and culture.</title>
        <authorList>
            <person name="Gilroy R."/>
            <person name="Ravi A."/>
            <person name="Getino M."/>
            <person name="Pursley I."/>
            <person name="Horton D.L."/>
            <person name="Alikhan N.F."/>
            <person name="Baker D."/>
            <person name="Gharbi K."/>
            <person name="Hall N."/>
            <person name="Watson M."/>
            <person name="Adriaenssens E.M."/>
            <person name="Foster-Nyarko E."/>
            <person name="Jarju S."/>
            <person name="Secka A."/>
            <person name="Antonio M."/>
            <person name="Oren A."/>
            <person name="Chaudhuri R.R."/>
            <person name="La Ragione R."/>
            <person name="Hildebrand F."/>
            <person name="Pallen M.J."/>
        </authorList>
    </citation>
    <scope>NUCLEOTIDE SEQUENCE</scope>
    <source>
        <strain evidence="2">A5-1222</strain>
    </source>
</reference>
<name>A0A9E2KV01_9BACT</name>
<dbReference type="InterPro" id="IPR036117">
    <property type="entry name" value="DhaL_dom_sf"/>
</dbReference>
<protein>
    <submittedName>
        <fullName evidence="2">DAK2 domain-containing protein</fullName>
    </submittedName>
</protein>
<dbReference type="Gene3D" id="1.25.40.340">
    <property type="match status" value="1"/>
</dbReference>